<keyword evidence="2" id="KW-1185">Reference proteome</keyword>
<dbReference type="PATRIC" id="fig|1629550.3.peg.3017"/>
<accession>A0A0M3DEP4</accession>
<dbReference type="EMBL" id="LBBT01000360">
    <property type="protein sequence ID" value="KKX99856.1"/>
    <property type="molecule type" value="Genomic_DNA"/>
</dbReference>
<dbReference type="OrthoDB" id="4772211at2"/>
<gene>
    <name evidence="1" type="ORF">VN21_17430</name>
</gene>
<protein>
    <submittedName>
        <fullName evidence="1">Uncharacterized protein</fullName>
    </submittedName>
</protein>
<dbReference type="Proteomes" id="UP000034407">
    <property type="component" value="Unassembled WGS sequence"/>
</dbReference>
<reference evidence="1 2" key="1">
    <citation type="submission" date="2015-04" db="EMBL/GenBank/DDBJ databases">
        <title>Microcin producing Clostridium sp. JC272T.</title>
        <authorList>
            <person name="Jyothsna T."/>
            <person name="Sasikala C."/>
            <person name="Ramana C."/>
        </authorList>
    </citation>
    <scope>NUCLEOTIDE SEQUENCE [LARGE SCALE GENOMIC DNA]</scope>
    <source>
        <strain evidence="1 2">JC272</strain>
    </source>
</reference>
<comment type="caution">
    <text evidence="1">The sequence shown here is derived from an EMBL/GenBank/DDBJ whole genome shotgun (WGS) entry which is preliminary data.</text>
</comment>
<dbReference type="RefSeq" id="WP_046824389.1">
    <property type="nucleotide sequence ID" value="NZ_LBBT01000360.1"/>
</dbReference>
<name>A0A0M3DEP4_9FIRM</name>
<evidence type="ECO:0000313" key="2">
    <source>
        <dbReference type="Proteomes" id="UP000034407"/>
    </source>
</evidence>
<evidence type="ECO:0000313" key="1">
    <source>
        <dbReference type="EMBL" id="KKX99856.1"/>
    </source>
</evidence>
<organism evidence="1 2">
    <name type="scientific">Paraclostridium benzoelyticum</name>
    <dbReference type="NCBI Taxonomy" id="1629550"/>
    <lineage>
        <taxon>Bacteria</taxon>
        <taxon>Bacillati</taxon>
        <taxon>Bacillota</taxon>
        <taxon>Clostridia</taxon>
        <taxon>Peptostreptococcales</taxon>
        <taxon>Peptostreptococcaceae</taxon>
        <taxon>Paraclostridium</taxon>
    </lineage>
</organism>
<dbReference type="AlphaFoldDB" id="A0A0M3DEP4"/>
<sequence length="208" mass="23398">MFNSRIMRDKVDLLKLNGDVYSDIRSNVQPNLILIDDESIPIEEGDTLVRILPNNLCENYIVKDRGFFAGAGRIQAHYQVKVEKENIHKEKTVSSPVNNFYGNITNSQIQQNVRNSNQTMNINESYDKKNELKAWLDDTLKQNLSSIPLESAKLDTVENALKNIEAELEKSNSKPSIIKEGLSSIRTVLEGAAANLVASGLLYQLSQF</sequence>
<proteinExistence type="predicted"/>